<dbReference type="AlphaFoldDB" id="A0AAE3XMH7"/>
<proteinExistence type="predicted"/>
<dbReference type="RefSeq" id="WP_309938929.1">
    <property type="nucleotide sequence ID" value="NZ_AP025305.1"/>
</dbReference>
<organism evidence="1 2">
    <name type="scientific">Aureibacter tunicatorum</name>
    <dbReference type="NCBI Taxonomy" id="866807"/>
    <lineage>
        <taxon>Bacteria</taxon>
        <taxon>Pseudomonadati</taxon>
        <taxon>Bacteroidota</taxon>
        <taxon>Cytophagia</taxon>
        <taxon>Cytophagales</taxon>
        <taxon>Persicobacteraceae</taxon>
        <taxon>Aureibacter</taxon>
    </lineage>
</organism>
<sequence length="88" mass="10185">MPAKHRLQTCPRAMRNSKGQTFNSLYSQLTLPRWKMADKIEGLKEVFQKAVDKKGIRYPDNWPQKEKAGKSLIISEILGKGESYKDFK</sequence>
<reference evidence="1" key="1">
    <citation type="submission" date="2023-07" db="EMBL/GenBank/DDBJ databases">
        <title>Genomic Encyclopedia of Type Strains, Phase IV (KMG-IV): sequencing the most valuable type-strain genomes for metagenomic binning, comparative biology and taxonomic classification.</title>
        <authorList>
            <person name="Goeker M."/>
        </authorList>
    </citation>
    <scope>NUCLEOTIDE SEQUENCE</scope>
    <source>
        <strain evidence="1">DSM 26174</strain>
    </source>
</reference>
<gene>
    <name evidence="1" type="ORF">HNQ88_002350</name>
</gene>
<evidence type="ECO:0000313" key="1">
    <source>
        <dbReference type="EMBL" id="MDR6239313.1"/>
    </source>
</evidence>
<dbReference type="Proteomes" id="UP001185092">
    <property type="component" value="Unassembled WGS sequence"/>
</dbReference>
<comment type="caution">
    <text evidence="1">The sequence shown here is derived from an EMBL/GenBank/DDBJ whole genome shotgun (WGS) entry which is preliminary data.</text>
</comment>
<keyword evidence="2" id="KW-1185">Reference proteome</keyword>
<protein>
    <submittedName>
        <fullName evidence="1">Uncharacterized protein</fullName>
    </submittedName>
</protein>
<accession>A0AAE3XMH7</accession>
<name>A0AAE3XMH7_9BACT</name>
<dbReference type="EMBL" id="JAVDQD010000002">
    <property type="protein sequence ID" value="MDR6239313.1"/>
    <property type="molecule type" value="Genomic_DNA"/>
</dbReference>
<evidence type="ECO:0000313" key="2">
    <source>
        <dbReference type="Proteomes" id="UP001185092"/>
    </source>
</evidence>